<dbReference type="GO" id="GO:0004674">
    <property type="term" value="F:protein serine/threonine kinase activity"/>
    <property type="evidence" value="ECO:0007669"/>
    <property type="project" value="TreeGrafter"/>
</dbReference>
<dbReference type="Proteomes" id="UP000332933">
    <property type="component" value="Unassembled WGS sequence"/>
</dbReference>
<feature type="region of interest" description="Disordered" evidence="1">
    <location>
        <begin position="49"/>
        <end position="68"/>
    </location>
</feature>
<gene>
    <name evidence="5" type="primary">Aste57867_3423</name>
    <name evidence="4" type="ORF">As57867_003413</name>
    <name evidence="5" type="ORF">ASTE57867_3423</name>
</gene>
<evidence type="ECO:0000256" key="1">
    <source>
        <dbReference type="SAM" id="MobiDB-lite"/>
    </source>
</evidence>
<dbReference type="EMBL" id="CAADRA010000598">
    <property type="protein sequence ID" value="VFT80589.1"/>
    <property type="molecule type" value="Genomic_DNA"/>
</dbReference>
<dbReference type="OrthoDB" id="68087at2759"/>
<dbReference type="PROSITE" id="PS00108">
    <property type="entry name" value="PROTEIN_KINASE_ST"/>
    <property type="match status" value="1"/>
</dbReference>
<keyword evidence="2" id="KW-0472">Membrane</keyword>
<evidence type="ECO:0000313" key="6">
    <source>
        <dbReference type="Proteomes" id="UP000332933"/>
    </source>
</evidence>
<evidence type="ECO:0000256" key="2">
    <source>
        <dbReference type="SAM" id="Phobius"/>
    </source>
</evidence>
<evidence type="ECO:0000313" key="5">
    <source>
        <dbReference type="EMBL" id="VFT80589.1"/>
    </source>
</evidence>
<protein>
    <submittedName>
        <fullName evidence="5">Aste57867_3423 protein</fullName>
    </submittedName>
</protein>
<dbReference type="PROSITE" id="PS50011">
    <property type="entry name" value="PROTEIN_KINASE_DOM"/>
    <property type="match status" value="1"/>
</dbReference>
<dbReference type="EMBL" id="VJMH01000598">
    <property type="protein sequence ID" value="KAF0715346.1"/>
    <property type="molecule type" value="Genomic_DNA"/>
</dbReference>
<keyword evidence="6" id="KW-1185">Reference proteome</keyword>
<evidence type="ECO:0000259" key="3">
    <source>
        <dbReference type="PROSITE" id="PS50011"/>
    </source>
</evidence>
<accession>A0A485K9M4</accession>
<evidence type="ECO:0000313" key="4">
    <source>
        <dbReference type="EMBL" id="KAF0715346.1"/>
    </source>
</evidence>
<keyword evidence="2" id="KW-1133">Transmembrane helix</keyword>
<reference evidence="4" key="2">
    <citation type="submission" date="2019-06" db="EMBL/GenBank/DDBJ databases">
        <title>Genomics analysis of Aphanomyces spp. identifies a new class of oomycete effector associated with host adaptation.</title>
        <authorList>
            <person name="Gaulin E."/>
        </authorList>
    </citation>
    <scope>NUCLEOTIDE SEQUENCE</scope>
    <source>
        <strain evidence="4">CBS 578.67</strain>
    </source>
</reference>
<reference evidence="5 6" key="1">
    <citation type="submission" date="2019-03" db="EMBL/GenBank/DDBJ databases">
        <authorList>
            <person name="Gaulin E."/>
            <person name="Dumas B."/>
        </authorList>
    </citation>
    <scope>NUCLEOTIDE SEQUENCE [LARGE SCALE GENOMIC DNA]</scope>
    <source>
        <strain evidence="5">CBS 568.67</strain>
    </source>
</reference>
<dbReference type="InterPro" id="IPR051681">
    <property type="entry name" value="Ser/Thr_Kinases-Pseudokinases"/>
</dbReference>
<feature type="compositionally biased region" description="Polar residues" evidence="1">
    <location>
        <begin position="54"/>
        <end position="68"/>
    </location>
</feature>
<dbReference type="GO" id="GO:0005524">
    <property type="term" value="F:ATP binding"/>
    <property type="evidence" value="ECO:0007669"/>
    <property type="project" value="InterPro"/>
</dbReference>
<dbReference type="InterPro" id="IPR011009">
    <property type="entry name" value="Kinase-like_dom_sf"/>
</dbReference>
<dbReference type="Gene3D" id="1.10.510.10">
    <property type="entry name" value="Transferase(Phosphotransferase) domain 1"/>
    <property type="match status" value="1"/>
</dbReference>
<dbReference type="InterPro" id="IPR008271">
    <property type="entry name" value="Ser/Thr_kinase_AS"/>
</dbReference>
<dbReference type="SUPFAM" id="SSF56112">
    <property type="entry name" value="Protein kinase-like (PK-like)"/>
    <property type="match status" value="1"/>
</dbReference>
<organism evidence="5 6">
    <name type="scientific">Aphanomyces stellatus</name>
    <dbReference type="NCBI Taxonomy" id="120398"/>
    <lineage>
        <taxon>Eukaryota</taxon>
        <taxon>Sar</taxon>
        <taxon>Stramenopiles</taxon>
        <taxon>Oomycota</taxon>
        <taxon>Saprolegniomycetes</taxon>
        <taxon>Saprolegniales</taxon>
        <taxon>Verrucalvaceae</taxon>
        <taxon>Aphanomyces</taxon>
    </lineage>
</organism>
<dbReference type="Gene3D" id="3.30.200.20">
    <property type="entry name" value="Phosphorylase Kinase, domain 1"/>
    <property type="match status" value="1"/>
</dbReference>
<dbReference type="PANTHER" id="PTHR44329">
    <property type="entry name" value="SERINE/THREONINE-PROTEIN KINASE TNNI3K-RELATED"/>
    <property type="match status" value="1"/>
</dbReference>
<dbReference type="AlphaFoldDB" id="A0A485K9M4"/>
<sequence>MTPEDITGVAIAAVVVVAVAVVWIVWRRSQPPTTINSLAHVGPWVVDDDETNPESKSGQYSKGSVATTKASSDSSESIAFLGDDQDDMLQLWRLHERDVVPRVLVARGAFGEVWRGEYRGTSVAMKKLLPTRASVTPAAMATFVSEILLMAKLESPFIVHFVGVSWYRKTEMTLVVEFMDSGDLRSLLDATTPATLILDTKLSIALSVIHALVYLHTLDMPIIHRDIKSRNVLLDSLKGTKVTDFGISRETSTDTMTMGIGTCRWMAPEILIDSHYSPAADVYSFGILLAELDMHILPYSDQVNASGVMLTGAAIMGRVLQGNIQPTFSTRFPPALLALAQSCLAFNPDDRPDATQVAFQLRQLTKRADMTDK</sequence>
<dbReference type="Pfam" id="PF00069">
    <property type="entry name" value="Pkinase"/>
    <property type="match status" value="1"/>
</dbReference>
<feature type="domain" description="Protein kinase" evidence="3">
    <location>
        <begin position="99"/>
        <end position="365"/>
    </location>
</feature>
<dbReference type="PANTHER" id="PTHR44329:SF214">
    <property type="entry name" value="PROTEIN KINASE DOMAIN-CONTAINING PROTEIN"/>
    <property type="match status" value="1"/>
</dbReference>
<dbReference type="SMART" id="SM00220">
    <property type="entry name" value="S_TKc"/>
    <property type="match status" value="1"/>
</dbReference>
<feature type="transmembrane region" description="Helical" evidence="2">
    <location>
        <begin position="6"/>
        <end position="26"/>
    </location>
</feature>
<keyword evidence="2" id="KW-0812">Transmembrane</keyword>
<name>A0A485K9M4_9STRA</name>
<dbReference type="InterPro" id="IPR000719">
    <property type="entry name" value="Prot_kinase_dom"/>
</dbReference>
<proteinExistence type="predicted"/>